<evidence type="ECO:0000313" key="1">
    <source>
        <dbReference type="EMBL" id="EEI17802.1"/>
    </source>
</evidence>
<dbReference type="EMBL" id="ACHJ01000027">
    <property type="protein sequence ID" value="EEI17802.1"/>
    <property type="molecule type" value="Genomic_DNA"/>
</dbReference>
<dbReference type="STRING" id="525263.HMPREF0298_0397"/>
<comment type="caution">
    <text evidence="1">The sequence shown here is derived from an EMBL/GenBank/DDBJ whole genome shotgun (WGS) entry which is preliminary data.</text>
</comment>
<protein>
    <recommendedName>
        <fullName evidence="3">PhzF family phenazine biosynthesis protein</fullName>
    </recommendedName>
</protein>
<dbReference type="RefSeq" id="WP_006840879.1">
    <property type="nucleotide sequence ID" value="NZ_GG667195.1"/>
</dbReference>
<sequence>MLGSVQIVAESSSGYLGRAGRIELDDDGETLWVGGAVRVRVRGVLGVD</sequence>
<dbReference type="AlphaFoldDB" id="C0XPM7"/>
<reference evidence="1" key="1">
    <citation type="submission" date="2009-01" db="EMBL/GenBank/DDBJ databases">
        <authorList>
            <person name="Qin X."/>
            <person name="Bachman B."/>
            <person name="Battles P."/>
            <person name="Bell A."/>
            <person name="Bess C."/>
            <person name="Bickham C."/>
            <person name="Chaboub L."/>
            <person name="Chen D."/>
            <person name="Coyle M."/>
            <person name="Deiros D.R."/>
            <person name="Dinh H."/>
            <person name="Forbes L."/>
            <person name="Fowler G."/>
            <person name="Francisco L."/>
            <person name="Fu Q."/>
            <person name="Gubbala S."/>
            <person name="Hale W."/>
            <person name="Han Y."/>
            <person name="Hemphill L."/>
            <person name="Highlander S.K."/>
            <person name="Hirani K."/>
            <person name="Hogues M."/>
            <person name="Jackson L."/>
            <person name="Jakkamsetti A."/>
            <person name="Javaid M."/>
            <person name="Jiang H."/>
            <person name="Korchina V."/>
            <person name="Kovar C."/>
            <person name="Lara F."/>
            <person name="Lee S."/>
            <person name="Mata R."/>
            <person name="Mathew T."/>
            <person name="Moen C."/>
            <person name="Morales K."/>
            <person name="Munidasa M."/>
            <person name="Nazareth L."/>
            <person name="Ngo R."/>
            <person name="Nguyen L."/>
            <person name="Okwuonu G."/>
            <person name="Ongeri F."/>
            <person name="Patil S."/>
            <person name="Petrosino J."/>
            <person name="Pham C."/>
            <person name="Pham P."/>
            <person name="Pu L.-L."/>
            <person name="Puazo M."/>
            <person name="Raj R."/>
            <person name="Reid J."/>
            <person name="Rouhana J."/>
            <person name="Saada N."/>
            <person name="Shang Y."/>
            <person name="Simmons D."/>
            <person name="Thornton R."/>
            <person name="Warren J."/>
            <person name="Weissenberger G."/>
            <person name="Zhang J."/>
            <person name="Zhang L."/>
            <person name="Zhou C."/>
            <person name="Zhu D."/>
            <person name="Muzny D."/>
            <person name="Worley K."/>
            <person name="Gibbs R."/>
        </authorList>
    </citation>
    <scope>NUCLEOTIDE SEQUENCE [LARGE SCALE GENOMIC DNA]</scope>
    <source>
        <strain evidence="1">DSM 44291</strain>
    </source>
</reference>
<keyword evidence="2" id="KW-1185">Reference proteome</keyword>
<organism evidence="1 2">
    <name type="scientific">Corynebacterium lipophiloflavum (strain ATCC 700352 / DSM 44291 / CCUG 37336 / JCM 10383 / DMMZ 1944)</name>
    <dbReference type="NCBI Taxonomy" id="525263"/>
    <lineage>
        <taxon>Bacteria</taxon>
        <taxon>Bacillati</taxon>
        <taxon>Actinomycetota</taxon>
        <taxon>Actinomycetes</taxon>
        <taxon>Mycobacteriales</taxon>
        <taxon>Corynebacteriaceae</taxon>
        <taxon>Corynebacterium</taxon>
    </lineage>
</organism>
<name>C0XPM7_CORLD</name>
<dbReference type="HOGENOM" id="CLU_3151788_0_0_11"/>
<gene>
    <name evidence="1" type="ORF">HMPREF0298_0397</name>
</gene>
<accession>C0XPM7</accession>
<proteinExistence type="predicted"/>
<evidence type="ECO:0000313" key="2">
    <source>
        <dbReference type="Proteomes" id="UP000006196"/>
    </source>
</evidence>
<evidence type="ECO:0008006" key="3">
    <source>
        <dbReference type="Google" id="ProtNLM"/>
    </source>
</evidence>
<dbReference type="Proteomes" id="UP000006196">
    <property type="component" value="Unassembled WGS sequence"/>
</dbReference>